<dbReference type="InterPro" id="IPR036736">
    <property type="entry name" value="ACP-like_sf"/>
</dbReference>
<protein>
    <submittedName>
        <fullName evidence="2">Acyl carrier protein</fullName>
    </submittedName>
</protein>
<dbReference type="Gene3D" id="1.10.1200.10">
    <property type="entry name" value="ACP-like"/>
    <property type="match status" value="1"/>
</dbReference>
<sequence>MKKTDVFNLVQNNILEILVNVTEADIRPEISMRDIGANSIDRADVVVMCLADLSLKIPLVKFAGLKTIGELVDLLYAEHQTKEVVE</sequence>
<evidence type="ECO:0000259" key="1">
    <source>
        <dbReference type="Pfam" id="PF00550"/>
    </source>
</evidence>
<dbReference type="NCBIfam" id="NF005502">
    <property type="entry name" value="PRK07117.1"/>
    <property type="match status" value="1"/>
</dbReference>
<evidence type="ECO:0000313" key="2">
    <source>
        <dbReference type="EMBL" id="MDE1462568.1"/>
    </source>
</evidence>
<reference evidence="2 3" key="1">
    <citation type="submission" date="2022-11" db="EMBL/GenBank/DDBJ databases">
        <title>Spartinivicinus poritis sp. nov., isolated from scleractinian coral Porites lutea.</title>
        <authorList>
            <person name="Zhang G."/>
            <person name="Cai L."/>
            <person name="Wei Q."/>
        </authorList>
    </citation>
    <scope>NUCLEOTIDE SEQUENCE [LARGE SCALE GENOMIC DNA]</scope>
    <source>
        <strain evidence="2 3">A2-2</strain>
    </source>
</reference>
<dbReference type="InterPro" id="IPR009081">
    <property type="entry name" value="PP-bd_ACP"/>
</dbReference>
<organism evidence="2 3">
    <name type="scientific">Spartinivicinus poritis</name>
    <dbReference type="NCBI Taxonomy" id="2994640"/>
    <lineage>
        <taxon>Bacteria</taxon>
        <taxon>Pseudomonadati</taxon>
        <taxon>Pseudomonadota</taxon>
        <taxon>Gammaproteobacteria</taxon>
        <taxon>Oceanospirillales</taxon>
        <taxon>Zooshikellaceae</taxon>
        <taxon>Spartinivicinus</taxon>
    </lineage>
</organism>
<dbReference type="Proteomes" id="UP001528823">
    <property type="component" value="Unassembled WGS sequence"/>
</dbReference>
<evidence type="ECO:0000313" key="3">
    <source>
        <dbReference type="Proteomes" id="UP001528823"/>
    </source>
</evidence>
<dbReference type="Pfam" id="PF00550">
    <property type="entry name" value="PP-binding"/>
    <property type="match status" value="1"/>
</dbReference>
<dbReference type="RefSeq" id="WP_274688925.1">
    <property type="nucleotide sequence ID" value="NZ_JAPMOU010000012.1"/>
</dbReference>
<proteinExistence type="predicted"/>
<dbReference type="SUPFAM" id="SSF47336">
    <property type="entry name" value="ACP-like"/>
    <property type="match status" value="1"/>
</dbReference>
<comment type="caution">
    <text evidence="2">The sequence shown here is derived from an EMBL/GenBank/DDBJ whole genome shotgun (WGS) entry which is preliminary data.</text>
</comment>
<accession>A0ABT5UAT3</accession>
<feature type="domain" description="Carrier" evidence="1">
    <location>
        <begin position="16"/>
        <end position="75"/>
    </location>
</feature>
<keyword evidence="3" id="KW-1185">Reference proteome</keyword>
<name>A0ABT5UAT3_9GAMM</name>
<dbReference type="EMBL" id="JAPMOU010000012">
    <property type="protein sequence ID" value="MDE1462568.1"/>
    <property type="molecule type" value="Genomic_DNA"/>
</dbReference>
<gene>
    <name evidence="2" type="ORF">ORQ98_11365</name>
</gene>